<dbReference type="AlphaFoldDB" id="A0A974P6Y2"/>
<proteinExistence type="predicted"/>
<evidence type="ECO:0000313" key="1">
    <source>
        <dbReference type="EMBL" id="QQZ51525.1"/>
    </source>
</evidence>
<sequence>MAKPRQAFDVIEGTSGLYMSPFTSDGVTAAWITKSMQVKAAGQIGSMAGNYLGQKAMEQVPFVGGFLGKKAGQAVGRQVALSAIGGDAFLRSSTDLSFNSAEALVG</sequence>
<organism evidence="1">
    <name type="scientific">Phenylobacterium glaciei</name>
    <dbReference type="NCBI Taxonomy" id="2803784"/>
    <lineage>
        <taxon>Bacteria</taxon>
        <taxon>Pseudomonadati</taxon>
        <taxon>Pseudomonadota</taxon>
        <taxon>Alphaproteobacteria</taxon>
        <taxon>Caulobacterales</taxon>
        <taxon>Caulobacteraceae</taxon>
        <taxon>Phenylobacterium</taxon>
    </lineage>
</organism>
<accession>A0A974P6Y2</accession>
<protein>
    <submittedName>
        <fullName evidence="1">Uncharacterized protein</fullName>
    </submittedName>
</protein>
<reference evidence="1" key="1">
    <citation type="submission" date="2021-01" db="EMBL/GenBank/DDBJ databases">
        <title>Genome sequence of Phenylobacterium sp. 20VBR1 isolated from a valley glaceir, Ny-Alesund, Svalbard.</title>
        <authorList>
            <person name="Thomas F.A."/>
            <person name="Krishnan K.P."/>
            <person name="Sinha R.K."/>
        </authorList>
    </citation>
    <scope>NUCLEOTIDE SEQUENCE</scope>
    <source>
        <strain evidence="1">20VBR1</strain>
    </source>
</reference>
<name>A0A974P6Y2_9CAUL</name>
<gene>
    <name evidence="1" type="ORF">JKL49_11345</name>
</gene>
<dbReference type="EMBL" id="CP068570">
    <property type="protein sequence ID" value="QQZ51525.1"/>
    <property type="molecule type" value="Genomic_DNA"/>
</dbReference>